<sequence>MSYFRSRRWNRGGETSSGSKGASLGRIGLKEQNTRSGGQIPDRVLTKVGRPRNREGPGHIS</sequence>
<accession>A0AAV0RMR7</accession>
<comment type="caution">
    <text evidence="2">The sequence shown here is derived from an EMBL/GenBank/DDBJ whole genome shotgun (WGS) entry which is preliminary data.</text>
</comment>
<organism evidence="2 3">
    <name type="scientific">Linum tenue</name>
    <dbReference type="NCBI Taxonomy" id="586396"/>
    <lineage>
        <taxon>Eukaryota</taxon>
        <taxon>Viridiplantae</taxon>
        <taxon>Streptophyta</taxon>
        <taxon>Embryophyta</taxon>
        <taxon>Tracheophyta</taxon>
        <taxon>Spermatophyta</taxon>
        <taxon>Magnoliopsida</taxon>
        <taxon>eudicotyledons</taxon>
        <taxon>Gunneridae</taxon>
        <taxon>Pentapetalae</taxon>
        <taxon>rosids</taxon>
        <taxon>fabids</taxon>
        <taxon>Malpighiales</taxon>
        <taxon>Linaceae</taxon>
        <taxon>Linum</taxon>
    </lineage>
</organism>
<evidence type="ECO:0000313" key="3">
    <source>
        <dbReference type="Proteomes" id="UP001154282"/>
    </source>
</evidence>
<dbReference type="Proteomes" id="UP001154282">
    <property type="component" value="Unassembled WGS sequence"/>
</dbReference>
<dbReference type="EMBL" id="CAMGYJ010000011">
    <property type="protein sequence ID" value="CAI0558710.1"/>
    <property type="molecule type" value="Genomic_DNA"/>
</dbReference>
<protein>
    <submittedName>
        <fullName evidence="2">Uncharacterized protein</fullName>
    </submittedName>
</protein>
<proteinExistence type="predicted"/>
<evidence type="ECO:0000256" key="1">
    <source>
        <dbReference type="SAM" id="MobiDB-lite"/>
    </source>
</evidence>
<feature type="compositionally biased region" description="Basic and acidic residues" evidence="1">
    <location>
        <begin position="52"/>
        <end position="61"/>
    </location>
</feature>
<feature type="region of interest" description="Disordered" evidence="1">
    <location>
        <begin position="1"/>
        <end position="61"/>
    </location>
</feature>
<keyword evidence="3" id="KW-1185">Reference proteome</keyword>
<dbReference type="AlphaFoldDB" id="A0AAV0RMR7"/>
<evidence type="ECO:0000313" key="2">
    <source>
        <dbReference type="EMBL" id="CAI0558710.1"/>
    </source>
</evidence>
<name>A0AAV0RMR7_9ROSI</name>
<feature type="compositionally biased region" description="Basic residues" evidence="1">
    <location>
        <begin position="1"/>
        <end position="10"/>
    </location>
</feature>
<gene>
    <name evidence="2" type="ORF">LITE_LOCUS48883</name>
</gene>
<reference evidence="2" key="1">
    <citation type="submission" date="2022-08" db="EMBL/GenBank/DDBJ databases">
        <authorList>
            <person name="Gutierrez-Valencia J."/>
        </authorList>
    </citation>
    <scope>NUCLEOTIDE SEQUENCE</scope>
</reference>